<dbReference type="InterPro" id="IPR040096">
    <property type="entry name" value="Ric1"/>
</dbReference>
<dbReference type="InterPro" id="IPR009771">
    <property type="entry name" value="RIC1_C"/>
</dbReference>
<dbReference type="GO" id="GO:0000139">
    <property type="term" value="C:Golgi membrane"/>
    <property type="evidence" value="ECO:0007669"/>
    <property type="project" value="TreeGrafter"/>
</dbReference>
<dbReference type="Proteomes" id="UP000030763">
    <property type="component" value="Unassembled WGS sequence"/>
</dbReference>
<dbReference type="Pfam" id="PF07064">
    <property type="entry name" value="RIC1"/>
    <property type="match status" value="1"/>
</dbReference>
<dbReference type="GO" id="GO:0006886">
    <property type="term" value="P:intracellular protein transport"/>
    <property type="evidence" value="ECO:0007669"/>
    <property type="project" value="InterPro"/>
</dbReference>
<evidence type="ECO:0000313" key="6">
    <source>
        <dbReference type="Proteomes" id="UP000030763"/>
    </source>
</evidence>
<protein>
    <recommendedName>
        <fullName evidence="4">RIC1 C-terminal alpha solenoid region domain-containing protein</fullName>
    </recommendedName>
</protein>
<feature type="compositionally biased region" description="Polar residues" evidence="3">
    <location>
        <begin position="513"/>
        <end position="536"/>
    </location>
</feature>
<dbReference type="PANTHER" id="PTHR22746:SF10">
    <property type="entry name" value="GUANINE NUCLEOTIDE EXCHANGE FACTOR SUBUNIT RIC1"/>
    <property type="match status" value="1"/>
</dbReference>
<comment type="subcellular location">
    <subcellularLocation>
        <location evidence="1">Membrane</location>
    </subcellularLocation>
</comment>
<feature type="region of interest" description="Disordered" evidence="3">
    <location>
        <begin position="369"/>
        <end position="390"/>
    </location>
</feature>
<reference evidence="5" key="1">
    <citation type="submission" date="2013-10" db="EMBL/GenBank/DDBJ databases">
        <title>Genomic analysis of the causative agents of coccidiosis in chickens.</title>
        <authorList>
            <person name="Reid A.J."/>
            <person name="Blake D."/>
            <person name="Billington K."/>
            <person name="Browne H."/>
            <person name="Dunn M."/>
            <person name="Hung S."/>
            <person name="Kawahara F."/>
            <person name="Miranda-Saavedra D."/>
            <person name="Mourier T."/>
            <person name="Nagra H."/>
            <person name="Otto T.D."/>
            <person name="Rawlings N."/>
            <person name="Sanchez A."/>
            <person name="Sanders M."/>
            <person name="Subramaniam C."/>
            <person name="Tay Y."/>
            <person name="Dear P."/>
            <person name="Doerig C."/>
            <person name="Gruber A."/>
            <person name="Parkinson J."/>
            <person name="Shirley M."/>
            <person name="Wan K.L."/>
            <person name="Berriman M."/>
            <person name="Tomley F."/>
            <person name="Pain A."/>
        </authorList>
    </citation>
    <scope>NUCLEOTIDE SEQUENCE [LARGE SCALE GENOMIC DNA]</scope>
    <source>
        <strain evidence="5">Weybridge</strain>
    </source>
</reference>
<keyword evidence="2" id="KW-0472">Membrane</keyword>
<evidence type="ECO:0000256" key="3">
    <source>
        <dbReference type="SAM" id="MobiDB-lite"/>
    </source>
</evidence>
<feature type="region of interest" description="Disordered" evidence="3">
    <location>
        <begin position="1912"/>
        <end position="1952"/>
    </location>
</feature>
<organism evidence="5 6">
    <name type="scientific">Eimeria maxima</name>
    <name type="common">Coccidian parasite</name>
    <dbReference type="NCBI Taxonomy" id="5804"/>
    <lineage>
        <taxon>Eukaryota</taxon>
        <taxon>Sar</taxon>
        <taxon>Alveolata</taxon>
        <taxon>Apicomplexa</taxon>
        <taxon>Conoidasida</taxon>
        <taxon>Coccidia</taxon>
        <taxon>Eucoccidiorida</taxon>
        <taxon>Eimeriorina</taxon>
        <taxon>Eimeriidae</taxon>
        <taxon>Eimeria</taxon>
    </lineage>
</organism>
<feature type="region of interest" description="Disordered" evidence="3">
    <location>
        <begin position="875"/>
        <end position="900"/>
    </location>
</feature>
<dbReference type="GO" id="GO:0042147">
    <property type="term" value="P:retrograde transport, endosome to Golgi"/>
    <property type="evidence" value="ECO:0007669"/>
    <property type="project" value="TreeGrafter"/>
</dbReference>
<dbReference type="OrthoDB" id="347593at2759"/>
<proteinExistence type="predicted"/>
<dbReference type="EMBL" id="HG721552">
    <property type="protein sequence ID" value="CDJ60222.1"/>
    <property type="molecule type" value="Genomic_DNA"/>
</dbReference>
<dbReference type="VEuPathDB" id="ToxoDB:EMWEY_00005820"/>
<dbReference type="GO" id="GO:0005829">
    <property type="term" value="C:cytosol"/>
    <property type="evidence" value="ECO:0007669"/>
    <property type="project" value="TreeGrafter"/>
</dbReference>
<feature type="region of interest" description="Disordered" evidence="3">
    <location>
        <begin position="508"/>
        <end position="550"/>
    </location>
</feature>
<dbReference type="GeneID" id="25334568"/>
<evidence type="ECO:0000313" key="5">
    <source>
        <dbReference type="EMBL" id="CDJ60222.1"/>
    </source>
</evidence>
<sequence length="2713" mass="290610">MGQTASGTVANYKQQHQQQMPQIYGAEEDLPCASELVQRVVGEDAAGLRRPQVELQALSPPRAPSEVDTFGPFCKGPHLRSSTCNDDHADPLACVCVFSIGSSSTGSSGLVQQQLQKIQQQSTASEGKGVWGAASSSAGVPLTAGTAAEGAAAVRPGAVGESWLMEGFSTAIDTQHLGNTGTTGDGDGQGSEGEEEQLQPAAAENASTAEEAIRSVPSAITAYRPLNTSPLSVSFCLLLRLPVRPSALCCASVQRQQPLLLAGCSRQPALFWLHLGGPKQVLGCMYTTDLIRVTKRAGVCPGNADPSSAAVVGVASTAATRVAWSGAIAQGKTSAAAASLGCACRACEGRCCCFVDPLALPPMGRRISSNGTSAGVPSSAAGAPSPSSRRCRCRGRRRLITYLFHPKGYTSLTELLRLPAPAQDAHLVPDLPDVFLCADSGPNCGGPLHSPLGCRSASTSRCSRLSRIRQKLRKSSCSSLSGSNIQQHKQDELAGVAVFDRCEQGHKIGGQDPLSTSQQHQSALFSSGTINTTRANSNRHRISSTLNRTESLTIRNAEASGCKRTTNGTGTIRGLRDSAAGFGLVNEEICNSVVDAQAAPADDSISSSDGGTSDDRLLQLGTSRLPTRGVCTTQRLERRKKTQRQHMMRSLTDEAFSDYETLHKRCCGGVRQLQLNQRLDLLAVVTAAGELLMLSWRFPLRGYTQVDDLDSIQQPASDAGVAEQPLKVHLASQHCLKRLNPEVPASAAAGSGPDIADVSYSASIHSQLNNDTSTSSAHTRCRGCGSICIGAGLDGRVSIGHSTREGFVDAPSVSETCHSSSNTNSLRPWRPLGLQLRAEAVCCCALNGERSLVAVGLGSGFVEVYRLIWPRSPVQRVRNSRKPQQQQTDQRPTRRTHRNIERDGFTLLPQLINVIRVPDDIMAAATQHARTRAAHTAAGDDSTTSPPYVQACSVQSLQWTADGAALAVRWLRGGTAVFSHTGSILFSLPDLFTAEPGPAASGGGQECPFKGSPWGLHRLRREQKRFHGRQAPANAAATAAAIAAGAAIGSGQLCSWIMGGLSLMYVCPCRRANSGLHPDGERAERGTHVSSFEADTQIQIPSSEELLEVAVVRSASVAAAASSVDVCGSRCASDMTDRVMVGGSHLLVWSFLDSMRESASLSLVPLPPSLYTTKAFPVRQAALSPDGSQMLVAGSRGFALFALLQRRWRLLCMERQEAQLLTGTLPLGWYTKDIFFVSTPAFDPSDTAASSAAAAVAPEPLCTLSAPDAAPRWLLPPSIFHRFQAAVAAAVDFCPSRFASHVPLTIHEKTAWLQQQQQQLHQSSSRLWGAAGAGRGSAELSAIATAAASRGTSSSSGSSAMWYYAVLFLRSSERLDLRCRVAEIKRLQARPHTTTVLPSMQQQQLLRPAGSLGSRCCLCHHEGNSHGSCCMVCSGRAAVALRSFAAGNTDEPLLAIYDAMGVLTAYQLQQPQQQKEHQPRQQDVVALWQLDLSDFCDRPPQQIRFVGCAWLLLALLQSGALLLLRLGMPGAGHLSHQRKHNIPRLIVETFTVVADGVTGLWVGAEAQLQQHYMLPSSRFCVLRPQQQHHMQIPQGHAGIGMENLARCSCSCLGQETMSPRQNDRNGECLQMALHQYKPTSCGPGMEAEVALKQTGGGSGPDSELTLSDNKLSAWSAGVSSSSNIAAASADLELWKAKAPLPWPLTARKLRGSSGVSIPHGSHQDTHRSNLLAPGTALSPPFFVGPLCTTNTNSAAAPAPHCLLPYQRIVDFPRPVAVEPVLAKSCSTSDLYKVPLQRQQEEELPEHLVRERRAPLSLPVLTAGSSNKTSGAMQRDYMVSGSTPEDSGGLQGSGTSERRIRRPFQTFWTAGCRQHIKYIQQSKGDGSLEAYTRGSSPLLLCSKYSKDVAGATASEANSETQEAVAAPERFSSSAVRGEPPVVDSDGCSGSGLDSSPAVKGPVVAAQPWETRIGNCDVCCCCVAGWHIWAQTPAGLLLASVGFHYSGAAAAAATEGSSPESLLSVTDVRLRSALVLPVESRPQPLQIVGVIGERQLLAAVARIPESSREPCMLVEGRAFDAASEGHVADCTSCGVRGEIIDTNQGICSSRKRLFLSVSALVRELLASAFAHHLLELAQFGLLMRCISTYLKAAKLRRVQLRPHNNREHPLLHPSTARGEPCVDSISRGDLGALAGSVRTAAAAALGSSSEGAALEWFLRLLQRKSPHMFVATLVFCMRKTEPLVSPAVLESLLQRQVPPADPVTLFTKCLERGLLQTASLYLLPIQTTEGPLQVRCRRVLPLLRAALAAGDFLLTRKLLHFFWAFFRRRHNTRPISKRSKVQREQASVQSASEGPTEIEMQLLRQRHPAGGQQKSAHTRRAARMSSRLTQLRSLLWRPVQTDEWSSSPAKGSTGKAGVDCSFLTNPWLSRVPLELRRVDRLLAAQVYREVEAAVAAAASALLKQHKWLQLFDFATTLGVDLPAWLRGRSKSDLLDRVNQPNTQTNQEQIPWTEGLAISSTAKTVPERAGPRSTTATGGAAPTAAQVLSRLFSEAVCSFTQQLCIGDMPVSLCLKQSFVRDCSRLFMEEKCQQQSPSWKDGLQVAALLETACRQSPKYTACVVPPLCSNGNRQQQATSEMARYLARVLLLSGHPVYTLALAAAVRDREAAAQILSWYPQLRCFFSTTVLAAWADEAEGPVAFSKGHAPEEGMAGDY</sequence>
<evidence type="ECO:0000256" key="1">
    <source>
        <dbReference type="ARBA" id="ARBA00004370"/>
    </source>
</evidence>
<dbReference type="OMA" id="VCCCALN"/>
<dbReference type="GO" id="GO:0034066">
    <property type="term" value="C:Ric1-Rgp1 guanyl-nucleotide exchange factor complex"/>
    <property type="evidence" value="ECO:0007669"/>
    <property type="project" value="InterPro"/>
</dbReference>
<gene>
    <name evidence="5" type="ORF">EMWEY_00005820</name>
</gene>
<feature type="compositionally biased region" description="Gly residues" evidence="3">
    <location>
        <begin position="181"/>
        <end position="191"/>
    </location>
</feature>
<reference evidence="5" key="2">
    <citation type="submission" date="2013-10" db="EMBL/GenBank/DDBJ databases">
        <authorList>
            <person name="Aslett M."/>
        </authorList>
    </citation>
    <scope>NUCLEOTIDE SEQUENCE [LARGE SCALE GENOMIC DNA]</scope>
    <source>
        <strain evidence="5">Weybridge</strain>
    </source>
</reference>
<feature type="compositionally biased region" description="Low complexity" evidence="3">
    <location>
        <begin position="373"/>
        <end position="388"/>
    </location>
</feature>
<accession>U6M7M7</accession>
<dbReference type="RefSeq" id="XP_013336872.1">
    <property type="nucleotide sequence ID" value="XM_013481418.1"/>
</dbReference>
<evidence type="ECO:0000259" key="4">
    <source>
        <dbReference type="Pfam" id="PF07064"/>
    </source>
</evidence>
<dbReference type="PANTHER" id="PTHR22746">
    <property type="entry name" value="RAB6A-GEF COMPLEX PARTNER PROTEIN 1"/>
    <property type="match status" value="1"/>
</dbReference>
<feature type="compositionally biased region" description="Low complexity" evidence="3">
    <location>
        <begin position="1942"/>
        <end position="1952"/>
    </location>
</feature>
<evidence type="ECO:0000256" key="2">
    <source>
        <dbReference type="ARBA" id="ARBA00023136"/>
    </source>
</evidence>
<name>U6M7M7_EIMMA</name>
<feature type="domain" description="RIC1 C-terminal alpha solenoid region" evidence="4">
    <location>
        <begin position="2209"/>
        <end position="2331"/>
    </location>
</feature>
<feature type="region of interest" description="Disordered" evidence="3">
    <location>
        <begin position="174"/>
        <end position="206"/>
    </location>
</feature>
<keyword evidence="6" id="KW-1185">Reference proteome</keyword>